<accession>A0AAE5LSS0</accession>
<sequence length="63" mass="7186">MGEIHALRVKSPYKLLSIADIKIENRLNQHGYLYLKCLIEDSISFDSAVKASTDDKISVYEEL</sequence>
<gene>
    <name evidence="1" type="ORF">BCD95_005451</name>
</gene>
<evidence type="ECO:0000313" key="2">
    <source>
        <dbReference type="Proteomes" id="UP000822184"/>
    </source>
</evidence>
<name>A0AAE5LSS0_CLOBE</name>
<dbReference type="Proteomes" id="UP000822184">
    <property type="component" value="Unassembled WGS sequence"/>
</dbReference>
<reference evidence="1" key="1">
    <citation type="submission" date="2020-06" db="EMBL/GenBank/DDBJ databases">
        <title>Genomic insights into acetone-butanol-ethanol (ABE) fermentation by sequencing solventogenic clostridia strains.</title>
        <authorList>
            <person name="Brown S."/>
        </authorList>
    </citation>
    <scope>NUCLEOTIDE SEQUENCE</scope>
    <source>
        <strain evidence="1">DJ123</strain>
    </source>
</reference>
<comment type="caution">
    <text evidence="1">The sequence shown here is derived from an EMBL/GenBank/DDBJ whole genome shotgun (WGS) entry which is preliminary data.</text>
</comment>
<dbReference type="RefSeq" id="WP_173715381.1">
    <property type="nucleotide sequence ID" value="NZ_JABTDW010000001.1"/>
</dbReference>
<protein>
    <submittedName>
        <fullName evidence="1">Uncharacterized protein</fullName>
    </submittedName>
</protein>
<organism evidence="1 2">
    <name type="scientific">Clostridium beijerinckii</name>
    <name type="common">Clostridium MP</name>
    <dbReference type="NCBI Taxonomy" id="1520"/>
    <lineage>
        <taxon>Bacteria</taxon>
        <taxon>Bacillati</taxon>
        <taxon>Bacillota</taxon>
        <taxon>Clostridia</taxon>
        <taxon>Eubacteriales</taxon>
        <taxon>Clostridiaceae</taxon>
        <taxon>Clostridium</taxon>
    </lineage>
</organism>
<evidence type="ECO:0000313" key="1">
    <source>
        <dbReference type="EMBL" id="NSB17192.1"/>
    </source>
</evidence>
<dbReference type="AlphaFoldDB" id="A0AAE5LSS0"/>
<dbReference type="EMBL" id="JABTDW010000001">
    <property type="protein sequence ID" value="NSB17192.1"/>
    <property type="molecule type" value="Genomic_DNA"/>
</dbReference>
<proteinExistence type="predicted"/>